<evidence type="ECO:0000313" key="2">
    <source>
        <dbReference type="EMBL" id="AKI05121.1"/>
    </source>
</evidence>
<dbReference type="Pfam" id="PF01381">
    <property type="entry name" value="HTH_3"/>
    <property type="match status" value="1"/>
</dbReference>
<dbReference type="PATRIC" id="fig|1194971.3.peg.1585"/>
<dbReference type="AlphaFoldDB" id="A0A0F7PYC3"/>
<name>A0A0F7PYC3_9LACO</name>
<dbReference type="SUPFAM" id="SSF47413">
    <property type="entry name" value="lambda repressor-like DNA-binding domains"/>
    <property type="match status" value="1"/>
</dbReference>
<dbReference type="Gene3D" id="1.10.260.40">
    <property type="entry name" value="lambda repressor-like DNA-binding domains"/>
    <property type="match status" value="1"/>
</dbReference>
<evidence type="ECO:0000259" key="1">
    <source>
        <dbReference type="PROSITE" id="PS50943"/>
    </source>
</evidence>
<protein>
    <submittedName>
        <fullName evidence="2">Cro/CI family phage transcriptional regulator</fullName>
    </submittedName>
</protein>
<dbReference type="EMBL" id="CP011403">
    <property type="protein sequence ID" value="AKI05121.1"/>
    <property type="molecule type" value="Genomic_DNA"/>
</dbReference>
<reference evidence="2 3" key="1">
    <citation type="submission" date="2015-05" db="EMBL/GenBank/DDBJ databases">
        <title>Complete genome sequence of Lactobacillus salivarius Ren, a probiotic strain with antitumor activity.</title>
        <authorList>
            <person name="Sun E."/>
            <person name="Zhao L."/>
            <person name="Liu S."/>
            <person name="Zhang M."/>
            <person name="Guo H."/>
            <person name="Ren F."/>
        </authorList>
    </citation>
    <scope>NUCLEOTIDE SEQUENCE [LARGE SCALE GENOMIC DNA]</scope>
    <source>
        <strain evidence="2 3">Ren</strain>
    </source>
</reference>
<dbReference type="PROSITE" id="PS50943">
    <property type="entry name" value="HTH_CROC1"/>
    <property type="match status" value="1"/>
</dbReference>
<evidence type="ECO:0000313" key="3">
    <source>
        <dbReference type="Proteomes" id="UP000035027"/>
    </source>
</evidence>
<dbReference type="SMART" id="SM00530">
    <property type="entry name" value="HTH_XRE"/>
    <property type="match status" value="1"/>
</dbReference>
<dbReference type="Proteomes" id="UP000035027">
    <property type="component" value="Chromosome"/>
</dbReference>
<sequence>MYLNSTCQYKYRIKMHIKGIKKMTIYERIKELARVKKISIRELEKQLGFSNGTIRNWINSTNSQSLEKVANYFNVSTDYLLGRTEKKHYYDLTKKDEKDIGIQVDKILNDMTGDVSFYGEPMTKEDKEKLRASLEVAVRVSMIEAKKKFTPKKYRGGNHDNRKDNQ</sequence>
<dbReference type="InterPro" id="IPR001387">
    <property type="entry name" value="Cro/C1-type_HTH"/>
</dbReference>
<dbReference type="CDD" id="cd00093">
    <property type="entry name" value="HTH_XRE"/>
    <property type="match status" value="1"/>
</dbReference>
<proteinExistence type="predicted"/>
<gene>
    <name evidence="2" type="ORF">LsR_01579</name>
</gene>
<dbReference type="InterPro" id="IPR010982">
    <property type="entry name" value="Lambda_DNA-bd_dom_sf"/>
</dbReference>
<accession>A0A0F7PYC3</accession>
<feature type="domain" description="HTH cro/C1-type" evidence="1">
    <location>
        <begin position="29"/>
        <end position="80"/>
    </location>
</feature>
<organism evidence="2 3">
    <name type="scientific">Ligilactobacillus salivarius str. Ren</name>
    <dbReference type="NCBI Taxonomy" id="1194971"/>
    <lineage>
        <taxon>Bacteria</taxon>
        <taxon>Bacillati</taxon>
        <taxon>Bacillota</taxon>
        <taxon>Bacilli</taxon>
        <taxon>Lactobacillales</taxon>
        <taxon>Lactobacillaceae</taxon>
        <taxon>Ligilactobacillus</taxon>
    </lineage>
</organism>
<dbReference type="GO" id="GO:0003677">
    <property type="term" value="F:DNA binding"/>
    <property type="evidence" value="ECO:0007669"/>
    <property type="project" value="InterPro"/>
</dbReference>